<reference evidence="1" key="1">
    <citation type="submission" date="2014-09" db="EMBL/GenBank/DDBJ databases">
        <authorList>
            <person name="Magalhaes I.L.F."/>
            <person name="Oliveira U."/>
            <person name="Santos F.R."/>
            <person name="Vidigal T.H.D.A."/>
            <person name="Brescovit A.D."/>
            <person name="Santos A.J."/>
        </authorList>
    </citation>
    <scope>NUCLEOTIDE SEQUENCE</scope>
    <source>
        <tissue evidence="1">Shoot tissue taken approximately 20 cm above the soil surface</tissue>
    </source>
</reference>
<evidence type="ECO:0000313" key="1">
    <source>
        <dbReference type="EMBL" id="JAD41342.1"/>
    </source>
</evidence>
<dbReference type="AlphaFoldDB" id="A0A0A9A2R7"/>
<organism evidence="1">
    <name type="scientific">Arundo donax</name>
    <name type="common">Giant reed</name>
    <name type="synonym">Donax arundinaceus</name>
    <dbReference type="NCBI Taxonomy" id="35708"/>
    <lineage>
        <taxon>Eukaryota</taxon>
        <taxon>Viridiplantae</taxon>
        <taxon>Streptophyta</taxon>
        <taxon>Embryophyta</taxon>
        <taxon>Tracheophyta</taxon>
        <taxon>Spermatophyta</taxon>
        <taxon>Magnoliopsida</taxon>
        <taxon>Liliopsida</taxon>
        <taxon>Poales</taxon>
        <taxon>Poaceae</taxon>
        <taxon>PACMAD clade</taxon>
        <taxon>Arundinoideae</taxon>
        <taxon>Arundineae</taxon>
        <taxon>Arundo</taxon>
    </lineage>
</organism>
<sequence>MVHNLCLSNIYMQQDSTMHILLQIVPLNSTKFALNSTVHSCTKNLPINLNIEIRAGHPIVALTASCIAYIPGCHCCL</sequence>
<reference evidence="1" key="2">
    <citation type="journal article" date="2015" name="Data Brief">
        <title>Shoot transcriptome of the giant reed, Arundo donax.</title>
        <authorList>
            <person name="Barrero R.A."/>
            <person name="Guerrero F.D."/>
            <person name="Moolhuijzen P."/>
            <person name="Goolsby J.A."/>
            <person name="Tidwell J."/>
            <person name="Bellgard S.E."/>
            <person name="Bellgard M.I."/>
        </authorList>
    </citation>
    <scope>NUCLEOTIDE SEQUENCE</scope>
    <source>
        <tissue evidence="1">Shoot tissue taken approximately 20 cm above the soil surface</tissue>
    </source>
</reference>
<protein>
    <submittedName>
        <fullName evidence="1">Uncharacterized protein</fullName>
    </submittedName>
</protein>
<proteinExistence type="predicted"/>
<accession>A0A0A9A2R7</accession>
<dbReference type="EMBL" id="GBRH01256553">
    <property type="protein sequence ID" value="JAD41342.1"/>
    <property type="molecule type" value="Transcribed_RNA"/>
</dbReference>
<name>A0A0A9A2R7_ARUDO</name>